<evidence type="ECO:0000313" key="2">
    <source>
        <dbReference type="EMBL" id="UJO17321.1"/>
    </source>
</evidence>
<dbReference type="SUPFAM" id="SSF53474">
    <property type="entry name" value="alpha/beta-Hydrolases"/>
    <property type="match status" value="1"/>
</dbReference>
<proteinExistence type="predicted"/>
<dbReference type="InterPro" id="IPR029058">
    <property type="entry name" value="AB_hydrolase_fold"/>
</dbReference>
<dbReference type="KEGG" id="ffu:CLAFUR5_05725"/>
<dbReference type="OMA" id="PGKCCFE"/>
<dbReference type="Pfam" id="PF01738">
    <property type="entry name" value="DLH"/>
    <property type="match status" value="1"/>
</dbReference>
<keyword evidence="3" id="KW-1185">Reference proteome</keyword>
<dbReference type="RefSeq" id="XP_047761687.1">
    <property type="nucleotide sequence ID" value="XM_047904873.1"/>
</dbReference>
<keyword evidence="2" id="KW-0378">Hydrolase</keyword>
<gene>
    <name evidence="2" type="ORF">CLAFUR5_05725</name>
</gene>
<sequence length="316" mass="35009">MSSNPPAKCCTIGVTHQGTPRGETKNIGNTSTYFAYPESKDTSTAILILTDVIGHKFDNAQLIADQFAANGYYVVMPDLFEGDPIPLNRPDDFDIMKWLQTSGPSKGHTTSQVDPIVEAVIKDMKQNQGVKKIGAVGYCFGAKYVARYMTGSKGVDVGYMAHPSFVDADEIKALTGPLSIAAAETDQIFPAEKRRETEDLLKDHKNKIPYQISLYSHVEHGFAVRADIEKRPVKYAKEAAFIQAVAWFDEFLKVCQDMLETTVVRKQDMGSVDSPFSIDGQPPVELDAYASILDQEEILLERRTRLAALAREHNDP</sequence>
<dbReference type="EMBL" id="CP090167">
    <property type="protein sequence ID" value="UJO17321.1"/>
    <property type="molecule type" value="Genomic_DNA"/>
</dbReference>
<dbReference type="Proteomes" id="UP000756132">
    <property type="component" value="Chromosome 5"/>
</dbReference>
<evidence type="ECO:0000313" key="3">
    <source>
        <dbReference type="Proteomes" id="UP000756132"/>
    </source>
</evidence>
<dbReference type="PANTHER" id="PTHR17630:SF44">
    <property type="entry name" value="PROTEIN AIM2"/>
    <property type="match status" value="1"/>
</dbReference>
<dbReference type="AlphaFoldDB" id="A0A9Q8LH46"/>
<name>A0A9Q8LH46_PASFU</name>
<dbReference type="GeneID" id="71985603"/>
<dbReference type="PANTHER" id="PTHR17630">
    <property type="entry name" value="DIENELACTONE HYDROLASE"/>
    <property type="match status" value="1"/>
</dbReference>
<protein>
    <submittedName>
        <fullName evidence="2">Hydrolase tropI</fullName>
    </submittedName>
</protein>
<reference evidence="2" key="1">
    <citation type="submission" date="2021-12" db="EMBL/GenBank/DDBJ databases">
        <authorList>
            <person name="Zaccaron A."/>
            <person name="Stergiopoulos I."/>
        </authorList>
    </citation>
    <scope>NUCLEOTIDE SEQUENCE</scope>
    <source>
        <strain evidence="2">Race5_Kim</strain>
    </source>
</reference>
<dbReference type="GO" id="GO:0016787">
    <property type="term" value="F:hydrolase activity"/>
    <property type="evidence" value="ECO:0007669"/>
    <property type="project" value="UniProtKB-KW"/>
</dbReference>
<dbReference type="Gene3D" id="3.40.50.1820">
    <property type="entry name" value="alpha/beta hydrolase"/>
    <property type="match status" value="1"/>
</dbReference>
<accession>A0A9Q8LH46</accession>
<reference evidence="2" key="2">
    <citation type="journal article" date="2022" name="Microb. Genom.">
        <title>A chromosome-scale genome assembly of the tomato pathogen Cladosporium fulvum reveals a compartmentalized genome architecture and the presence of a dispensable chromosome.</title>
        <authorList>
            <person name="Zaccaron A.Z."/>
            <person name="Chen L.H."/>
            <person name="Samaras A."/>
            <person name="Stergiopoulos I."/>
        </authorList>
    </citation>
    <scope>NUCLEOTIDE SEQUENCE</scope>
    <source>
        <strain evidence="2">Race5_Kim</strain>
    </source>
</reference>
<dbReference type="OrthoDB" id="17560at2759"/>
<feature type="domain" description="Dienelactone hydrolase" evidence="1">
    <location>
        <begin position="32"/>
        <end position="251"/>
    </location>
</feature>
<evidence type="ECO:0000259" key="1">
    <source>
        <dbReference type="Pfam" id="PF01738"/>
    </source>
</evidence>
<organism evidence="2 3">
    <name type="scientific">Passalora fulva</name>
    <name type="common">Tomato leaf mold</name>
    <name type="synonym">Cladosporium fulvum</name>
    <dbReference type="NCBI Taxonomy" id="5499"/>
    <lineage>
        <taxon>Eukaryota</taxon>
        <taxon>Fungi</taxon>
        <taxon>Dikarya</taxon>
        <taxon>Ascomycota</taxon>
        <taxon>Pezizomycotina</taxon>
        <taxon>Dothideomycetes</taxon>
        <taxon>Dothideomycetidae</taxon>
        <taxon>Mycosphaerellales</taxon>
        <taxon>Mycosphaerellaceae</taxon>
        <taxon>Fulvia</taxon>
    </lineage>
</organism>
<dbReference type="InterPro" id="IPR002925">
    <property type="entry name" value="Dienelactn_hydro"/>
</dbReference>